<evidence type="ECO:0000313" key="3">
    <source>
        <dbReference type="Proteomes" id="UP000190848"/>
    </source>
</evidence>
<dbReference type="Gene3D" id="2.60.120.200">
    <property type="match status" value="1"/>
</dbReference>
<reference evidence="2 3" key="1">
    <citation type="submission" date="2016-07" db="EMBL/GenBank/DDBJ databases">
        <title>Revisiting the taxonomy of the Elizabethkingia Genus using Whole-Genome Sequencing, Optical Mapping, and MALDI-TOF, along with proposal of three novel Elizabethkingia species: Elizabethkingia bruuniana sp. nov., Elizabethkingia ursingii sp. nov., and Elizabethkingia occulta sp. nov.</title>
        <authorList>
            <person name="Nicholson A.C."/>
        </authorList>
    </citation>
    <scope>NUCLEOTIDE SEQUENCE [LARGE SCALE GENOMIC DNA]</scope>
    <source>
        <strain evidence="2 3">F3201</strain>
    </source>
</reference>
<dbReference type="RefSeq" id="WP_078394665.1">
    <property type="nucleotide sequence ID" value="NZ_CP016374.1"/>
</dbReference>
<feature type="chain" id="PRO_5043459728" description="Polysaccharide lyase-like protein" evidence="1">
    <location>
        <begin position="26"/>
        <end position="280"/>
    </location>
</feature>
<evidence type="ECO:0008006" key="4">
    <source>
        <dbReference type="Google" id="ProtNLM"/>
    </source>
</evidence>
<evidence type="ECO:0000313" key="2">
    <source>
        <dbReference type="EMBL" id="AQX00070.1"/>
    </source>
</evidence>
<protein>
    <recommendedName>
        <fullName evidence="4">Polysaccharide lyase-like protein</fullName>
    </recommendedName>
</protein>
<evidence type="ECO:0000256" key="1">
    <source>
        <dbReference type="SAM" id="SignalP"/>
    </source>
</evidence>
<dbReference type="EMBL" id="CP016374">
    <property type="protein sequence ID" value="AQX00070.1"/>
    <property type="molecule type" value="Genomic_DNA"/>
</dbReference>
<name>A0AAU8UPA4_9FLAO</name>
<dbReference type="AlphaFoldDB" id="A0AAU8UPA4"/>
<accession>A0AAU8UPA4</accession>
<dbReference type="InterPro" id="IPR025975">
    <property type="entry name" value="Polysacc_lyase"/>
</dbReference>
<gene>
    <name evidence="2" type="ORF">BBD32_00630</name>
</gene>
<keyword evidence="1" id="KW-0732">Signal</keyword>
<sequence length="280" mass="31229">MKKLNALGSCVLFSLLLPGSSCRTAESEMNSGIKPNADMMQKNIAPDTYQKLLEVNYETNTKDSGIPGVNGTSATAPDAAYMVPHTGSTGNNYAIAHKVTEGDPAYFSDGNYRSESDAMTVQAARFHDGDMRRYEFSILLKDWPLWNANDTIKETNLFQCKITGPPYVPVMIRVVRNAIRTRNPDTSVVDLVPDITPYINQWLDFRVDVTWSSTNTGNLKYYVKLPGNSDYTLIKEYTNIRTYTGDSPNGQFGYVKWGIYGVPPSGTRIAYHDDIKIFGK</sequence>
<dbReference type="Proteomes" id="UP000190848">
    <property type="component" value="Chromosome"/>
</dbReference>
<feature type="signal peptide" evidence="1">
    <location>
        <begin position="1"/>
        <end position="25"/>
    </location>
</feature>
<proteinExistence type="predicted"/>
<organism evidence="2 3">
    <name type="scientific">Elizabethkingia anophelis</name>
    <dbReference type="NCBI Taxonomy" id="1117645"/>
    <lineage>
        <taxon>Bacteria</taxon>
        <taxon>Pseudomonadati</taxon>
        <taxon>Bacteroidota</taxon>
        <taxon>Flavobacteriia</taxon>
        <taxon>Flavobacteriales</taxon>
        <taxon>Weeksellaceae</taxon>
        <taxon>Elizabethkingia</taxon>
    </lineage>
</organism>
<dbReference type="Pfam" id="PF14099">
    <property type="entry name" value="Polysacc_lyase"/>
    <property type="match status" value="1"/>
</dbReference>